<proteinExistence type="predicted"/>
<organism evidence="2 3">
    <name type="scientific">Suttonella ornithocola</name>
    <dbReference type="NCBI Taxonomy" id="279832"/>
    <lineage>
        <taxon>Bacteria</taxon>
        <taxon>Pseudomonadati</taxon>
        <taxon>Pseudomonadota</taxon>
        <taxon>Gammaproteobacteria</taxon>
        <taxon>Cardiobacteriales</taxon>
        <taxon>Cardiobacteriaceae</taxon>
        <taxon>Suttonella</taxon>
    </lineage>
</organism>
<dbReference type="Proteomes" id="UP000254601">
    <property type="component" value="Unassembled WGS sequence"/>
</dbReference>
<gene>
    <name evidence="2" type="ORF">NCTC13337_02130</name>
</gene>
<sequence length="210" mass="23610">MKTGFLLGVSLCVLTACSGSGSLPNQAPQVSTRHWLPTHDDARFNGEIQPPESLQEDACALLDNRPHWRLALGQTRAKWGVEPWYVLAFLHQESRFNPTAMSTSRAYGYAQVKDESWDWYILKTGNKGGSRERFDDAVDFMGFYATQNEKRNGVALNDVKNQYLAYHEGMGGFERGSFLGKPWLLTISDKVLDRAAMYQAQLLDCPIVAQ</sequence>
<keyword evidence="3" id="KW-1185">Reference proteome</keyword>
<dbReference type="EMBL" id="UHIC01000001">
    <property type="protein sequence ID" value="SUO97024.1"/>
    <property type="molecule type" value="Genomic_DNA"/>
</dbReference>
<reference evidence="2 3" key="1">
    <citation type="submission" date="2018-06" db="EMBL/GenBank/DDBJ databases">
        <authorList>
            <consortium name="Pathogen Informatics"/>
            <person name="Doyle S."/>
        </authorList>
    </citation>
    <scope>NUCLEOTIDE SEQUENCE [LARGE SCALE GENOMIC DNA]</scope>
    <source>
        <strain evidence="2 3">NCTC13337</strain>
    </source>
</reference>
<evidence type="ECO:0000259" key="1">
    <source>
        <dbReference type="Pfam" id="PF19489"/>
    </source>
</evidence>
<dbReference type="Pfam" id="PF19489">
    <property type="entry name" value="SLT_4"/>
    <property type="match status" value="1"/>
</dbReference>
<dbReference type="InterPro" id="IPR045795">
    <property type="entry name" value="SLT_4"/>
</dbReference>
<name>A0A380MXU3_9GAMM</name>
<evidence type="ECO:0000313" key="2">
    <source>
        <dbReference type="EMBL" id="SUO97024.1"/>
    </source>
</evidence>
<dbReference type="PROSITE" id="PS51257">
    <property type="entry name" value="PROKAR_LIPOPROTEIN"/>
    <property type="match status" value="1"/>
</dbReference>
<dbReference type="AlphaFoldDB" id="A0A380MXU3"/>
<dbReference type="RefSeq" id="WP_084601558.1">
    <property type="nucleotide sequence ID" value="NZ_LWHB01000030.1"/>
</dbReference>
<accession>A0A380MXU3</accession>
<dbReference type="InterPro" id="IPR023346">
    <property type="entry name" value="Lysozyme-like_dom_sf"/>
</dbReference>
<evidence type="ECO:0000313" key="3">
    <source>
        <dbReference type="Proteomes" id="UP000254601"/>
    </source>
</evidence>
<dbReference type="Gene3D" id="1.10.530.10">
    <property type="match status" value="1"/>
</dbReference>
<feature type="domain" description="Transglycosylase SLT" evidence="1">
    <location>
        <begin position="8"/>
        <end position="205"/>
    </location>
</feature>
<dbReference type="SUPFAM" id="SSF53955">
    <property type="entry name" value="Lysozyme-like"/>
    <property type="match status" value="1"/>
</dbReference>
<protein>
    <submittedName>
        <fullName evidence="2">Uncharacterized protein conserved in bacteria</fullName>
    </submittedName>
</protein>
<dbReference type="OrthoDB" id="9789144at2"/>